<evidence type="ECO:0000313" key="14">
    <source>
        <dbReference type="EMBL" id="SPC83680.1"/>
    </source>
</evidence>
<keyword evidence="5 12" id="KW-0732">Signal</keyword>
<evidence type="ECO:0000256" key="3">
    <source>
        <dbReference type="ARBA" id="ARBA00022679"/>
    </source>
</evidence>
<name>A0A2N9F9I4_FAGSY</name>
<keyword evidence="7" id="KW-0067">ATP-binding</keyword>
<dbReference type="FunFam" id="2.60.120.430:FF:000003">
    <property type="entry name" value="FERONIA receptor-like kinase"/>
    <property type="match status" value="1"/>
</dbReference>
<dbReference type="AlphaFoldDB" id="A0A2N9F9I4"/>
<dbReference type="GO" id="GO:0016020">
    <property type="term" value="C:membrane"/>
    <property type="evidence" value="ECO:0007669"/>
    <property type="project" value="UniProtKB-SubCell"/>
</dbReference>
<proteinExistence type="predicted"/>
<accession>A0A2N9F9I4</accession>
<evidence type="ECO:0000256" key="6">
    <source>
        <dbReference type="ARBA" id="ARBA00022741"/>
    </source>
</evidence>
<keyword evidence="9 11" id="KW-0472">Membrane</keyword>
<evidence type="ECO:0000256" key="12">
    <source>
        <dbReference type="SAM" id="SignalP"/>
    </source>
</evidence>
<dbReference type="InterPro" id="IPR019794">
    <property type="entry name" value="Peroxidases_AS"/>
</dbReference>
<dbReference type="GO" id="GO:0004714">
    <property type="term" value="F:transmembrane receptor protein tyrosine kinase activity"/>
    <property type="evidence" value="ECO:0007669"/>
    <property type="project" value="InterPro"/>
</dbReference>
<evidence type="ECO:0000256" key="5">
    <source>
        <dbReference type="ARBA" id="ARBA00022729"/>
    </source>
</evidence>
<dbReference type="GO" id="GO:0005524">
    <property type="term" value="F:ATP binding"/>
    <property type="evidence" value="ECO:0007669"/>
    <property type="project" value="UniProtKB-KW"/>
</dbReference>
<dbReference type="GO" id="GO:0004601">
    <property type="term" value="F:peroxidase activity"/>
    <property type="evidence" value="ECO:0007669"/>
    <property type="project" value="InterPro"/>
</dbReference>
<evidence type="ECO:0000256" key="4">
    <source>
        <dbReference type="ARBA" id="ARBA00022692"/>
    </source>
</evidence>
<keyword evidence="4 11" id="KW-0812">Transmembrane</keyword>
<dbReference type="EMBL" id="OIVN01000664">
    <property type="protein sequence ID" value="SPC83680.1"/>
    <property type="molecule type" value="Genomic_DNA"/>
</dbReference>
<evidence type="ECO:0000256" key="2">
    <source>
        <dbReference type="ARBA" id="ARBA00022527"/>
    </source>
</evidence>
<evidence type="ECO:0000256" key="11">
    <source>
        <dbReference type="SAM" id="Phobius"/>
    </source>
</evidence>
<gene>
    <name evidence="14" type="ORF">FSB_LOCUS11562</name>
</gene>
<keyword evidence="2" id="KW-0723">Serine/threonine-protein kinase</keyword>
<protein>
    <recommendedName>
        <fullName evidence="13">Malectin-like domain-containing protein</fullName>
    </recommendedName>
</protein>
<dbReference type="InterPro" id="IPR045272">
    <property type="entry name" value="ANXUR1/2-like"/>
</dbReference>
<dbReference type="Gene3D" id="2.60.120.430">
    <property type="entry name" value="Galactose-binding lectin"/>
    <property type="match status" value="1"/>
</dbReference>
<dbReference type="PROSITE" id="PS00436">
    <property type="entry name" value="PEROXIDASE_2"/>
    <property type="match status" value="1"/>
</dbReference>
<feature type="chain" id="PRO_5014621200" description="Malectin-like domain-containing protein" evidence="12">
    <location>
        <begin position="24"/>
        <end position="447"/>
    </location>
</feature>
<dbReference type="GO" id="GO:0004674">
    <property type="term" value="F:protein serine/threonine kinase activity"/>
    <property type="evidence" value="ECO:0007669"/>
    <property type="project" value="UniProtKB-KW"/>
</dbReference>
<keyword evidence="8 11" id="KW-1133">Transmembrane helix</keyword>
<evidence type="ECO:0000256" key="9">
    <source>
        <dbReference type="ARBA" id="ARBA00023136"/>
    </source>
</evidence>
<comment type="subcellular location">
    <subcellularLocation>
        <location evidence="1">Membrane</location>
        <topology evidence="1">Single-pass type I membrane protein</topology>
    </subcellularLocation>
</comment>
<dbReference type="Pfam" id="PF12819">
    <property type="entry name" value="Malectin_like"/>
    <property type="match status" value="1"/>
</dbReference>
<feature type="signal peptide" evidence="12">
    <location>
        <begin position="1"/>
        <end position="23"/>
    </location>
</feature>
<reference evidence="14" key="1">
    <citation type="submission" date="2018-02" db="EMBL/GenBank/DDBJ databases">
        <authorList>
            <person name="Cohen D.B."/>
            <person name="Kent A.D."/>
        </authorList>
    </citation>
    <scope>NUCLEOTIDE SEQUENCE</scope>
</reference>
<evidence type="ECO:0000256" key="10">
    <source>
        <dbReference type="ARBA" id="ARBA00023180"/>
    </source>
</evidence>
<dbReference type="PANTHER" id="PTHR34590:SF15">
    <property type="entry name" value="PROTEIN KINASE DOMAIN-CONTAINING PROTEIN"/>
    <property type="match status" value="1"/>
</dbReference>
<evidence type="ECO:0000256" key="1">
    <source>
        <dbReference type="ARBA" id="ARBA00004479"/>
    </source>
</evidence>
<dbReference type="InterPro" id="IPR024788">
    <property type="entry name" value="Malectin-like_Carb-bd_dom"/>
</dbReference>
<keyword evidence="3" id="KW-0808">Transferase</keyword>
<feature type="domain" description="Malectin-like" evidence="13">
    <location>
        <begin position="36"/>
        <end position="259"/>
    </location>
</feature>
<evidence type="ECO:0000256" key="7">
    <source>
        <dbReference type="ARBA" id="ARBA00022840"/>
    </source>
</evidence>
<dbReference type="PANTHER" id="PTHR34590">
    <property type="entry name" value="OS03G0124300 PROTEIN-RELATED"/>
    <property type="match status" value="1"/>
</dbReference>
<evidence type="ECO:0000259" key="13">
    <source>
        <dbReference type="Pfam" id="PF12819"/>
    </source>
</evidence>
<keyword evidence="2" id="KW-0418">Kinase</keyword>
<keyword evidence="10" id="KW-0325">Glycoprotein</keyword>
<evidence type="ECO:0000256" key="8">
    <source>
        <dbReference type="ARBA" id="ARBA00022989"/>
    </source>
</evidence>
<sequence length="447" mass="49303">MRLTPIVFVFCSFFLLYQITVDSSTPRYIAVDNITLNCGTSGNSKGLDGRDWSGDINSKFFLPEEHNLKSKSSKPPKEGFVQRAPYTTARISYSQFTYVFPVTLGPKFVRLFFHPAFYSGFEGSKDFFTVKAGSFILLRNFSASINLADSLHEHTLVKEFCINVEENQKLNLTFIPFSTTSSNFYAFINGIEIISMPEHLYYSPEGQIQSEKVPLYVGQSPQFYINYSMALNMVFRLNVGGGLISPTEDTGFFREWSPDSDYFLGGGGVDDNNNHILYIDLHPKSDGTFNDATLNGVEVFKLSKPDGNLAGSSSEMVPSLPAASTAKESKTKKTTLIAIGSGVSFLVVLTSMCCVLLLKLRKAKRYGSNYCPLSKYTGKSTRTKGLEMPEDMLSLHAAAIDIYCGPLLESDSSIGLTTTISGLINPDSDNVTGTSRDIFKDNSNTKS</sequence>
<organism evidence="14">
    <name type="scientific">Fagus sylvatica</name>
    <name type="common">Beechnut</name>
    <dbReference type="NCBI Taxonomy" id="28930"/>
    <lineage>
        <taxon>Eukaryota</taxon>
        <taxon>Viridiplantae</taxon>
        <taxon>Streptophyta</taxon>
        <taxon>Embryophyta</taxon>
        <taxon>Tracheophyta</taxon>
        <taxon>Spermatophyta</taxon>
        <taxon>Magnoliopsida</taxon>
        <taxon>eudicotyledons</taxon>
        <taxon>Gunneridae</taxon>
        <taxon>Pentapetalae</taxon>
        <taxon>rosids</taxon>
        <taxon>fabids</taxon>
        <taxon>Fagales</taxon>
        <taxon>Fagaceae</taxon>
        <taxon>Fagus</taxon>
    </lineage>
</organism>
<keyword evidence="6" id="KW-0547">Nucleotide-binding</keyword>
<feature type="transmembrane region" description="Helical" evidence="11">
    <location>
        <begin position="336"/>
        <end position="358"/>
    </location>
</feature>